<keyword evidence="3" id="KW-1185">Reference proteome</keyword>
<evidence type="ECO:0000313" key="3">
    <source>
        <dbReference type="Proteomes" id="UP001179181"/>
    </source>
</evidence>
<dbReference type="CDD" id="cd02258">
    <property type="entry name" value="Peptidase_C25_N"/>
    <property type="match status" value="1"/>
</dbReference>
<dbReference type="InterPro" id="IPR029030">
    <property type="entry name" value="Caspase-like_dom_sf"/>
</dbReference>
<dbReference type="SUPFAM" id="SSF52129">
    <property type="entry name" value="Caspase-like"/>
    <property type="match status" value="1"/>
</dbReference>
<organism evidence="2 3">
    <name type="scientific">Dyadobacter arcticus</name>
    <dbReference type="NCBI Taxonomy" id="1078754"/>
    <lineage>
        <taxon>Bacteria</taxon>
        <taxon>Pseudomonadati</taxon>
        <taxon>Bacteroidota</taxon>
        <taxon>Cytophagia</taxon>
        <taxon>Cytophagales</taxon>
        <taxon>Spirosomataceae</taxon>
        <taxon>Dyadobacter</taxon>
    </lineage>
</organism>
<accession>A0ABX0UQV4</accession>
<dbReference type="Gene3D" id="3.40.50.1460">
    <property type="match status" value="1"/>
</dbReference>
<dbReference type="Proteomes" id="UP001179181">
    <property type="component" value="Unassembled WGS sequence"/>
</dbReference>
<name>A0ABX0UQV4_9BACT</name>
<reference evidence="2 3" key="1">
    <citation type="submission" date="2020-03" db="EMBL/GenBank/DDBJ databases">
        <title>Genomic Encyclopedia of Type Strains, Phase IV (KMG-IV): sequencing the most valuable type-strain genomes for metagenomic binning, comparative biology and taxonomic classification.</title>
        <authorList>
            <person name="Goeker M."/>
        </authorList>
    </citation>
    <scope>NUCLEOTIDE SEQUENCE [LARGE SCALE GENOMIC DNA]</scope>
    <source>
        <strain evidence="2 3">DSM 102865</strain>
    </source>
</reference>
<dbReference type="Gene3D" id="2.60.40.10">
    <property type="entry name" value="Immunoglobulins"/>
    <property type="match status" value="1"/>
</dbReference>
<sequence>MVRIFAHTFVYSFFLFFQQLSAQKKYGNEWINPSQSYFKIPVAYTGLYQITKHDLSSSGISIEDIPPTAFQMFRQGKEIAIDVNFGSLGNEAYITFYGEKNDGHTDSSLYISPGAMPHSHYSLYSDTAAYFLSWRVDGGFGKRISEREPQGTIDSIAWNFEESIQLFTSHYLPGNFYPPGSNFDTGSILSDYDVGEGWTGPQIPENQFLEITFNIENAITSNFEKAEIELLLAGWTAGNHSFELWSGPKTRLKRKLSDIAFSNYNSTDIHAFLKPTDIGEDRKMTLTILPVGKGGHVSLSYGLLKYPQQTRFKDILTQKKFSFDLSKNRLWMADENSGITFYDVSDPLSPRKLRRTDFGILLDGSTQVLGVKQALNVSEISQIHFRKINPLDFDYLIISHPLMHLPVEGIDPVNAYAAYRASTAGGRYEPLIINSSEVYNQFNFGDPGPQGIRNMISWLHNAERLKFVFLIGRSIDPQKARKSPEARQVDMVPNAGWPGSDIALTMDPADSTQTFPSIPIGRINALTSQNVHDYLLKVKAVEAEPASAAWRKNILHLSGGRSRDELSVFKGYVKSFEQKISGSAIGASIATISKQTDDPVEQLKTNIPINKGAALVTLFGHSSLDVTDIDIGYASDPKRMIDNHPRYPAVVVNGCALGSIFYSDKTLSSDWIFAPKSGAALFLAHTFNGVSSSLKRYTDFFYEVLADSVFTNRAFGEIQQEMIKRNLQSSHSIYDRTTIQQMTLHGDPAIRIFPAALPDYLPDSSSVGLFDLSGKELNTSSDSILVKVVVRNNGRYKKENYQFTFRRMAGSTILQQFLTTLPAPPILDTMYFTIPNNPRITEKDQLQFIIDEDNKLLEENEVNNKLVIRVADIQSSSTQPDMIPPLLMVEIDGRQLANNDAISSQPTINIELVDQHLAARDTTAIVIWLKKKCTGCVEKRVYLNNAIWKSISPEHISVEIPFHNKLANGSYLLTVQAKDLIGNFAPLYQIDLRVSDKSGLVSVNASPNPTDYLFRFTLELEGTVPTEKARLFISDISGKLLLETSFQCHPGLNEWTWDPGTLPTGAYLYRIMLSKNIPPASPEVGKALSGRLLWVR</sequence>
<feature type="domain" description="Gingipain" evidence="1">
    <location>
        <begin position="395"/>
        <end position="751"/>
    </location>
</feature>
<dbReference type="RefSeq" id="WP_229212022.1">
    <property type="nucleotide sequence ID" value="NZ_JAASQJ010000005.1"/>
</dbReference>
<protein>
    <recommendedName>
        <fullName evidence="1">Gingipain domain-containing protein</fullName>
    </recommendedName>
</protein>
<comment type="caution">
    <text evidence="2">The sequence shown here is derived from an EMBL/GenBank/DDBJ whole genome shotgun (WGS) entry which is preliminary data.</text>
</comment>
<dbReference type="InterPro" id="IPR001769">
    <property type="entry name" value="Gingipain"/>
</dbReference>
<gene>
    <name evidence="2" type="ORF">FHS68_004572</name>
</gene>
<dbReference type="InterPro" id="IPR013783">
    <property type="entry name" value="Ig-like_fold"/>
</dbReference>
<dbReference type="Pfam" id="PF01364">
    <property type="entry name" value="Peptidase_C25"/>
    <property type="match status" value="1"/>
</dbReference>
<evidence type="ECO:0000259" key="1">
    <source>
        <dbReference type="Pfam" id="PF01364"/>
    </source>
</evidence>
<dbReference type="EMBL" id="JAASQJ010000005">
    <property type="protein sequence ID" value="NIJ55383.1"/>
    <property type="molecule type" value="Genomic_DNA"/>
</dbReference>
<evidence type="ECO:0000313" key="2">
    <source>
        <dbReference type="EMBL" id="NIJ55383.1"/>
    </source>
</evidence>
<proteinExistence type="predicted"/>